<name>A0ABX9NM49_9GAMM</name>
<evidence type="ECO:0000313" key="1">
    <source>
        <dbReference type="EMBL" id="RJL71403.1"/>
    </source>
</evidence>
<reference evidence="1 2" key="1">
    <citation type="submission" date="2018-09" db="EMBL/GenBank/DDBJ databases">
        <title>Phylogenetic diversity of Pectobacterium and Dickeya strains causing blackleg disease of potato in Morocco.</title>
        <authorList>
            <person name="Oulghazi S."/>
            <person name="Moumni M."/>
            <person name="Faure D."/>
        </authorList>
    </citation>
    <scope>NUCLEOTIDE SEQUENCE [LARGE SCALE GENOMIC DNA]</scope>
    <source>
        <strain evidence="1 2">S4.16.03.LID</strain>
    </source>
</reference>
<organism evidence="1 2">
    <name type="scientific">Dickeya dianthicola</name>
    <dbReference type="NCBI Taxonomy" id="204039"/>
    <lineage>
        <taxon>Bacteria</taxon>
        <taxon>Pseudomonadati</taxon>
        <taxon>Pseudomonadota</taxon>
        <taxon>Gammaproteobacteria</taxon>
        <taxon>Enterobacterales</taxon>
        <taxon>Pectobacteriaceae</taxon>
        <taxon>Dickeya</taxon>
    </lineage>
</organism>
<protein>
    <submittedName>
        <fullName evidence="1">Uncharacterized protein</fullName>
    </submittedName>
</protein>
<dbReference type="EMBL" id="QZDO01000039">
    <property type="protein sequence ID" value="RJL71403.1"/>
    <property type="molecule type" value="Genomic_DNA"/>
</dbReference>
<dbReference type="GeneID" id="49320510"/>
<dbReference type="RefSeq" id="WP_024108205.1">
    <property type="nucleotide sequence ID" value="NZ_CP031560.1"/>
</dbReference>
<comment type="caution">
    <text evidence="1">The sequence shown here is derived from an EMBL/GenBank/DDBJ whole genome shotgun (WGS) entry which is preliminary data.</text>
</comment>
<proteinExistence type="predicted"/>
<accession>A0ABX9NM49</accession>
<sequence>MASPAIRNLALFIPQNGVAVNAFPASLGEFVMLATYLPANLLHSNAAITPHRACSTRIRVVRQ</sequence>
<dbReference type="Proteomes" id="UP000266633">
    <property type="component" value="Unassembled WGS sequence"/>
</dbReference>
<evidence type="ECO:0000313" key="2">
    <source>
        <dbReference type="Proteomes" id="UP000266633"/>
    </source>
</evidence>
<keyword evidence="2" id="KW-1185">Reference proteome</keyword>
<gene>
    <name evidence="1" type="ORF">D5077_12305</name>
</gene>